<evidence type="ECO:0000256" key="1">
    <source>
        <dbReference type="SAM" id="MobiDB-lite"/>
    </source>
</evidence>
<dbReference type="PROSITE" id="PS51257">
    <property type="entry name" value="PROKAR_LIPOPROTEIN"/>
    <property type="match status" value="1"/>
</dbReference>
<sequence length="469" mass="46320">MPPALARSLGAATAALAALAVPATPAWAGGSACDLGRFTATSQADLAKITVLDPGPLAPELPALADVRLAPARSDVDSGRRLGRARSTAGYGDAKLLGMNLPGLPLRDAEATHLAPGQRPGPVTVALAALNAGGLATAQAGKATAAASWDDRYGCGKTGPLTRGAAMIEGLSLLGGGRAGGPAIQAVSELTRAASPTSLLKVGPTGSTQSATDLVKLGGGRIGVRAGAGLALSDLTLFAGTPQEITAKVLTQPTLEVVAGGDEKHSRVTYQPAVLSVRSGGKLVESLDAKHADVSLSLLGRLTADRPASLLSVRLSLGTPTQKVDGASVSATAASLRVEVKLGAVHLLDVAIGYLSVSATAPCRVGASTPRRQVSDSDTPVGSAPSSAEVPSGRSAASPRAAARHTSPASPAAGRDATSGPFGKPDSGTPSAGGLALTGSNVAAVGLGGVSLIVVGLGALFLTRRRRRA</sequence>
<proteinExistence type="predicted"/>
<keyword evidence="5" id="KW-1185">Reference proteome</keyword>
<keyword evidence="2" id="KW-0472">Membrane</keyword>
<evidence type="ECO:0000256" key="2">
    <source>
        <dbReference type="SAM" id="Phobius"/>
    </source>
</evidence>
<feature type="region of interest" description="Disordered" evidence="1">
    <location>
        <begin position="366"/>
        <end position="431"/>
    </location>
</feature>
<dbReference type="Proteomes" id="UP000676967">
    <property type="component" value="Chromosome"/>
</dbReference>
<evidence type="ECO:0000256" key="3">
    <source>
        <dbReference type="SAM" id="SignalP"/>
    </source>
</evidence>
<feature type="transmembrane region" description="Helical" evidence="2">
    <location>
        <begin position="442"/>
        <end position="463"/>
    </location>
</feature>
<accession>A0ABM7M211</accession>
<dbReference type="EMBL" id="AP023356">
    <property type="protein sequence ID" value="BCJ45663.1"/>
    <property type="molecule type" value="Genomic_DNA"/>
</dbReference>
<organism evidence="4 5">
    <name type="scientific">Actinoplanes ianthinogenes</name>
    <dbReference type="NCBI Taxonomy" id="122358"/>
    <lineage>
        <taxon>Bacteria</taxon>
        <taxon>Bacillati</taxon>
        <taxon>Actinomycetota</taxon>
        <taxon>Actinomycetes</taxon>
        <taxon>Micromonosporales</taxon>
        <taxon>Micromonosporaceae</taxon>
        <taxon>Actinoplanes</taxon>
    </lineage>
</organism>
<feature type="compositionally biased region" description="Low complexity" evidence="1">
    <location>
        <begin position="391"/>
        <end position="413"/>
    </location>
</feature>
<feature type="chain" id="PRO_5045273214" description="Gram-positive cocci surface proteins LPxTG domain-containing protein" evidence="3">
    <location>
        <begin position="29"/>
        <end position="469"/>
    </location>
</feature>
<keyword evidence="3" id="KW-0732">Signal</keyword>
<gene>
    <name evidence="4" type="ORF">Aiant_63200</name>
</gene>
<feature type="compositionally biased region" description="Polar residues" evidence="1">
    <location>
        <begin position="370"/>
        <end position="386"/>
    </location>
</feature>
<reference evidence="4 5" key="1">
    <citation type="submission" date="2020-08" db="EMBL/GenBank/DDBJ databases">
        <title>Whole genome shotgun sequence of Actinoplanes ianthinogenes NBRC 13996.</title>
        <authorList>
            <person name="Komaki H."/>
            <person name="Tamura T."/>
        </authorList>
    </citation>
    <scope>NUCLEOTIDE SEQUENCE [LARGE SCALE GENOMIC DNA]</scope>
    <source>
        <strain evidence="4 5">NBRC 13996</strain>
    </source>
</reference>
<feature type="signal peptide" evidence="3">
    <location>
        <begin position="1"/>
        <end position="28"/>
    </location>
</feature>
<protein>
    <recommendedName>
        <fullName evidence="6">Gram-positive cocci surface proteins LPxTG domain-containing protein</fullName>
    </recommendedName>
</protein>
<name>A0ABM7M211_9ACTN</name>
<evidence type="ECO:0000313" key="5">
    <source>
        <dbReference type="Proteomes" id="UP000676967"/>
    </source>
</evidence>
<evidence type="ECO:0008006" key="6">
    <source>
        <dbReference type="Google" id="ProtNLM"/>
    </source>
</evidence>
<keyword evidence="2" id="KW-0812">Transmembrane</keyword>
<keyword evidence="2" id="KW-1133">Transmembrane helix</keyword>
<evidence type="ECO:0000313" key="4">
    <source>
        <dbReference type="EMBL" id="BCJ45663.1"/>
    </source>
</evidence>
<dbReference type="RefSeq" id="WP_189333764.1">
    <property type="nucleotide sequence ID" value="NZ_AP023356.1"/>
</dbReference>